<evidence type="ECO:0000256" key="4">
    <source>
        <dbReference type="ARBA" id="ARBA00022679"/>
    </source>
</evidence>
<feature type="transmembrane region" description="Helical" evidence="8">
    <location>
        <begin position="322"/>
        <end position="346"/>
    </location>
</feature>
<sequence length="408" mass="47432">MHCITYTILALTPSFLFCWAALPVDRPSHIQHWLLTLIFVANLSIPLYFAGSYDLTWGMVTGVWAWANGLKMAVWLFCMPQEERRKRPFFGTLFYWRERPTANKPKKNMVEVVEPDDKQKLQQKKPASKLSLSNAIACYLRDQCIFDLMDILITWIDGHQQSIVVFEQAVRMLLFQTPAISIGWSTVLTSLALCTLFSIYLQLQLQITYSVFVMVFSVVDQVLPYVGIQAKWMDAVKIYLEEAGTMAPAFESPWEATSLRDYWSNRWHQFYNTCFVRLAFLPLRRLCGNVKILRRTIPVWGVFALSGLMHEYFLYCTTGPSIYFYGGAGGWQMLFFLLQPIGIHIGDTIFRPGWPGRLFAIGWMVMLSHMFVVPYFLSNYFEVVQVRILPVIFKFLYTYRPTLMNNVF</sequence>
<feature type="transmembrane region" description="Helical" evidence="8">
    <location>
        <begin position="181"/>
        <end position="201"/>
    </location>
</feature>
<feature type="domain" description="Wax synthase" evidence="9">
    <location>
        <begin position="248"/>
        <end position="337"/>
    </location>
</feature>
<evidence type="ECO:0000313" key="11">
    <source>
        <dbReference type="Proteomes" id="UP001209540"/>
    </source>
</evidence>
<accession>A0AAD5PAI3</accession>
<dbReference type="PANTHER" id="PTHR31595">
    <property type="entry name" value="LONG-CHAIN-ALCOHOL O-FATTY-ACYLTRANSFERASE 3-RELATED"/>
    <property type="match status" value="1"/>
</dbReference>
<keyword evidence="6 8" id="KW-1133">Transmembrane helix</keyword>
<dbReference type="GO" id="GO:0006629">
    <property type="term" value="P:lipid metabolic process"/>
    <property type="evidence" value="ECO:0007669"/>
    <property type="project" value="InterPro"/>
</dbReference>
<protein>
    <submittedName>
        <fullName evidence="10">Membrane bound O-acyl transferase family-domain-containing protein</fullName>
    </submittedName>
</protein>
<feature type="transmembrane region" description="Helical" evidence="8">
    <location>
        <begin position="207"/>
        <end position="228"/>
    </location>
</feature>
<evidence type="ECO:0000256" key="3">
    <source>
        <dbReference type="ARBA" id="ARBA00007282"/>
    </source>
</evidence>
<keyword evidence="11" id="KW-1185">Reference proteome</keyword>
<organism evidence="10 11">
    <name type="scientific">Phascolomyces articulosus</name>
    <dbReference type="NCBI Taxonomy" id="60185"/>
    <lineage>
        <taxon>Eukaryota</taxon>
        <taxon>Fungi</taxon>
        <taxon>Fungi incertae sedis</taxon>
        <taxon>Mucoromycota</taxon>
        <taxon>Mucoromycotina</taxon>
        <taxon>Mucoromycetes</taxon>
        <taxon>Mucorales</taxon>
        <taxon>Lichtheimiaceae</taxon>
        <taxon>Phascolomyces</taxon>
    </lineage>
</organism>
<gene>
    <name evidence="10" type="ORF">BDA99DRAFT_574858</name>
</gene>
<keyword evidence="5 8" id="KW-0812">Transmembrane</keyword>
<dbReference type="Proteomes" id="UP001209540">
    <property type="component" value="Unassembled WGS sequence"/>
</dbReference>
<dbReference type="Pfam" id="PF13813">
    <property type="entry name" value="MBOAT_2"/>
    <property type="match status" value="1"/>
</dbReference>
<evidence type="ECO:0000256" key="1">
    <source>
        <dbReference type="ARBA" id="ARBA00004141"/>
    </source>
</evidence>
<dbReference type="PANTHER" id="PTHR31595:SF57">
    <property type="entry name" value="OS04G0481900 PROTEIN"/>
    <property type="match status" value="1"/>
</dbReference>
<comment type="pathway">
    <text evidence="2">Secondary metabolite biosynthesis.</text>
</comment>
<reference evidence="10" key="1">
    <citation type="journal article" date="2022" name="IScience">
        <title>Evolution of zygomycete secretomes and the origins of terrestrial fungal ecologies.</title>
        <authorList>
            <person name="Chang Y."/>
            <person name="Wang Y."/>
            <person name="Mondo S."/>
            <person name="Ahrendt S."/>
            <person name="Andreopoulos W."/>
            <person name="Barry K."/>
            <person name="Beard J."/>
            <person name="Benny G.L."/>
            <person name="Blankenship S."/>
            <person name="Bonito G."/>
            <person name="Cuomo C."/>
            <person name="Desiro A."/>
            <person name="Gervers K.A."/>
            <person name="Hundley H."/>
            <person name="Kuo A."/>
            <person name="LaButti K."/>
            <person name="Lang B.F."/>
            <person name="Lipzen A."/>
            <person name="O'Donnell K."/>
            <person name="Pangilinan J."/>
            <person name="Reynolds N."/>
            <person name="Sandor L."/>
            <person name="Smith M.E."/>
            <person name="Tsang A."/>
            <person name="Grigoriev I.V."/>
            <person name="Stajich J.E."/>
            <person name="Spatafora J.W."/>
        </authorList>
    </citation>
    <scope>NUCLEOTIDE SEQUENCE</scope>
    <source>
        <strain evidence="10">RSA 2281</strain>
    </source>
</reference>
<proteinExistence type="inferred from homology"/>
<evidence type="ECO:0000313" key="10">
    <source>
        <dbReference type="EMBL" id="KAI9252313.1"/>
    </source>
</evidence>
<evidence type="ECO:0000256" key="6">
    <source>
        <dbReference type="ARBA" id="ARBA00022989"/>
    </source>
</evidence>
<comment type="similarity">
    <text evidence="3">Belongs to the wax synthase family.</text>
</comment>
<feature type="transmembrane region" description="Helical" evidence="8">
    <location>
        <begin position="358"/>
        <end position="377"/>
    </location>
</feature>
<feature type="transmembrane region" description="Helical" evidence="8">
    <location>
        <begin position="33"/>
        <end position="51"/>
    </location>
</feature>
<feature type="transmembrane region" description="Helical" evidence="8">
    <location>
        <begin position="6"/>
        <end position="24"/>
    </location>
</feature>
<dbReference type="EMBL" id="JAIXMP010000028">
    <property type="protein sequence ID" value="KAI9252313.1"/>
    <property type="molecule type" value="Genomic_DNA"/>
</dbReference>
<evidence type="ECO:0000259" key="9">
    <source>
        <dbReference type="Pfam" id="PF13813"/>
    </source>
</evidence>
<comment type="caution">
    <text evidence="10">The sequence shown here is derived from an EMBL/GenBank/DDBJ whole genome shotgun (WGS) entry which is preliminary data.</text>
</comment>
<evidence type="ECO:0000256" key="7">
    <source>
        <dbReference type="ARBA" id="ARBA00023136"/>
    </source>
</evidence>
<dbReference type="AlphaFoldDB" id="A0AAD5PAI3"/>
<keyword evidence="7 8" id="KW-0472">Membrane</keyword>
<dbReference type="InterPro" id="IPR044851">
    <property type="entry name" value="Wax_synthase"/>
</dbReference>
<evidence type="ECO:0000256" key="8">
    <source>
        <dbReference type="SAM" id="Phobius"/>
    </source>
</evidence>
<evidence type="ECO:0000256" key="2">
    <source>
        <dbReference type="ARBA" id="ARBA00005179"/>
    </source>
</evidence>
<dbReference type="GO" id="GO:0008374">
    <property type="term" value="F:O-acyltransferase activity"/>
    <property type="evidence" value="ECO:0007669"/>
    <property type="project" value="InterPro"/>
</dbReference>
<comment type="subcellular location">
    <subcellularLocation>
        <location evidence="1">Membrane</location>
        <topology evidence="1">Multi-pass membrane protein</topology>
    </subcellularLocation>
</comment>
<dbReference type="InterPro" id="IPR032805">
    <property type="entry name" value="Wax_synthase_dom"/>
</dbReference>
<dbReference type="GO" id="GO:0016020">
    <property type="term" value="C:membrane"/>
    <property type="evidence" value="ECO:0007669"/>
    <property type="project" value="UniProtKB-SubCell"/>
</dbReference>
<name>A0AAD5PAI3_9FUNG</name>
<keyword evidence="4 10" id="KW-0808">Transferase</keyword>
<feature type="transmembrane region" description="Helical" evidence="8">
    <location>
        <begin position="57"/>
        <end position="78"/>
    </location>
</feature>
<reference evidence="10" key="2">
    <citation type="submission" date="2023-02" db="EMBL/GenBank/DDBJ databases">
        <authorList>
            <consortium name="DOE Joint Genome Institute"/>
            <person name="Mondo S.J."/>
            <person name="Chang Y."/>
            <person name="Wang Y."/>
            <person name="Ahrendt S."/>
            <person name="Andreopoulos W."/>
            <person name="Barry K."/>
            <person name="Beard J."/>
            <person name="Benny G.L."/>
            <person name="Blankenship S."/>
            <person name="Bonito G."/>
            <person name="Cuomo C."/>
            <person name="Desiro A."/>
            <person name="Gervers K.A."/>
            <person name="Hundley H."/>
            <person name="Kuo A."/>
            <person name="LaButti K."/>
            <person name="Lang B.F."/>
            <person name="Lipzen A."/>
            <person name="O'Donnell K."/>
            <person name="Pangilinan J."/>
            <person name="Reynolds N."/>
            <person name="Sandor L."/>
            <person name="Smith M.W."/>
            <person name="Tsang A."/>
            <person name="Grigoriev I.V."/>
            <person name="Stajich J.E."/>
            <person name="Spatafora J.W."/>
        </authorList>
    </citation>
    <scope>NUCLEOTIDE SEQUENCE</scope>
    <source>
        <strain evidence="10">RSA 2281</strain>
    </source>
</reference>
<evidence type="ECO:0000256" key="5">
    <source>
        <dbReference type="ARBA" id="ARBA00022692"/>
    </source>
</evidence>